<reference evidence="1 2" key="1">
    <citation type="journal article" date="2012" name="Int. J. Syst. Evol. Microbiol.">
        <title>Vibrio caribbeanicus sp. nov., isolated from the marine sponge Scleritoderma cyanea.</title>
        <authorList>
            <person name="Hoffmann M."/>
            <person name="Monday S.R."/>
            <person name="Allard M.W."/>
            <person name="Strain E.A."/>
            <person name="Whittaker P."/>
            <person name="Naum M."/>
            <person name="McCarthy P.J."/>
            <person name="Lopez J.V."/>
            <person name="Fischer M."/>
            <person name="Brown E.W."/>
        </authorList>
    </citation>
    <scope>NUCLEOTIDE SEQUENCE [LARGE SCALE GENOMIC DNA]</scope>
    <source>
        <strain evidence="1 2">ATCC 19109</strain>
    </source>
</reference>
<sequence>MKHFTVQSFICASVDQTIPAMDAIKRNTFVADRKLDKTM</sequence>
<accession>A0ABN0DGD9</accession>
<comment type="caution">
    <text evidence="1">The sequence shown here is derived from an EMBL/GenBank/DDBJ whole genome shotgun (WGS) entry which is preliminary data.</text>
</comment>
<dbReference type="EMBL" id="AFWI01000149">
    <property type="protein sequence ID" value="EGU54976.1"/>
    <property type="molecule type" value="Genomic_DNA"/>
</dbReference>
<keyword evidence="2" id="KW-1185">Reference proteome</keyword>
<organism evidence="1 2">
    <name type="scientific">Vibrio tubiashii ATCC 19109</name>
    <dbReference type="NCBI Taxonomy" id="1051646"/>
    <lineage>
        <taxon>Bacteria</taxon>
        <taxon>Pseudomonadati</taxon>
        <taxon>Pseudomonadota</taxon>
        <taxon>Gammaproteobacteria</taxon>
        <taxon>Vibrionales</taxon>
        <taxon>Vibrionaceae</taxon>
        <taxon>Vibrio</taxon>
        <taxon>Vibrio oreintalis group</taxon>
    </lineage>
</organism>
<gene>
    <name evidence="1" type="ORF">VITU9109_21569</name>
</gene>
<evidence type="ECO:0000313" key="1">
    <source>
        <dbReference type="EMBL" id="EGU54976.1"/>
    </source>
</evidence>
<proteinExistence type="predicted"/>
<name>A0ABN0DGD9_9VIBR</name>
<dbReference type="Proteomes" id="UP000003836">
    <property type="component" value="Unassembled WGS sequence"/>
</dbReference>
<protein>
    <submittedName>
        <fullName evidence="1">Uncharacterized protein</fullName>
    </submittedName>
</protein>
<evidence type="ECO:0000313" key="2">
    <source>
        <dbReference type="Proteomes" id="UP000003836"/>
    </source>
</evidence>